<accession>A0A1G2U4S4</accession>
<dbReference type="PIRSF" id="PIRSF003097">
    <property type="entry name" value="FtsX"/>
    <property type="match status" value="1"/>
</dbReference>
<dbReference type="GO" id="GO:0051301">
    <property type="term" value="P:cell division"/>
    <property type="evidence" value="ECO:0007669"/>
    <property type="project" value="UniProtKB-KW"/>
</dbReference>
<gene>
    <name evidence="14" type="ORF">A3B14_03620</name>
</gene>
<comment type="caution">
    <text evidence="14">The sequence shown here is derived from an EMBL/GenBank/DDBJ whole genome shotgun (WGS) entry which is preliminary data.</text>
</comment>
<name>A0A1G2U4S4_9BACT</name>
<comment type="similarity">
    <text evidence="2 10">Belongs to the ABC-4 integral membrane protein family. FtsX subfamily.</text>
</comment>
<keyword evidence="9 10" id="KW-0131">Cell cycle</keyword>
<keyword evidence="6 11" id="KW-0812">Transmembrane</keyword>
<dbReference type="InterPro" id="IPR040690">
    <property type="entry name" value="FtsX_ECD"/>
</dbReference>
<dbReference type="Pfam" id="PF02687">
    <property type="entry name" value="FtsX"/>
    <property type="match status" value="1"/>
</dbReference>
<keyword evidence="7 11" id="KW-1133">Transmembrane helix</keyword>
<dbReference type="Pfam" id="PF18075">
    <property type="entry name" value="FtsX_ECD"/>
    <property type="match status" value="1"/>
</dbReference>
<evidence type="ECO:0000259" key="13">
    <source>
        <dbReference type="Pfam" id="PF18075"/>
    </source>
</evidence>
<feature type="transmembrane region" description="Helical" evidence="11">
    <location>
        <begin position="279"/>
        <end position="302"/>
    </location>
</feature>
<feature type="domain" description="ABC3 transporter permease C-terminal" evidence="12">
    <location>
        <begin position="187"/>
        <end position="307"/>
    </location>
</feature>
<dbReference type="PANTHER" id="PTHR47755:SF1">
    <property type="entry name" value="CELL DIVISION PROTEIN FTSX"/>
    <property type="match status" value="1"/>
</dbReference>
<evidence type="ECO:0000256" key="2">
    <source>
        <dbReference type="ARBA" id="ARBA00007379"/>
    </source>
</evidence>
<evidence type="ECO:0000256" key="5">
    <source>
        <dbReference type="ARBA" id="ARBA00022618"/>
    </source>
</evidence>
<dbReference type="Gene3D" id="3.30.70.3040">
    <property type="match status" value="1"/>
</dbReference>
<dbReference type="EMBL" id="MHWE01000006">
    <property type="protein sequence ID" value="OHB04491.1"/>
    <property type="molecule type" value="Genomic_DNA"/>
</dbReference>
<proteinExistence type="inferred from homology"/>
<feature type="transmembrane region" description="Helical" evidence="11">
    <location>
        <begin position="187"/>
        <end position="211"/>
    </location>
</feature>
<keyword evidence="8 10" id="KW-0472">Membrane</keyword>
<keyword evidence="5 10" id="KW-0132">Cell division</keyword>
<organism evidence="14 15">
    <name type="scientific">Candidatus Zambryskibacteria bacterium RIFCSPLOWO2_01_FULL_45_21</name>
    <dbReference type="NCBI Taxonomy" id="1802761"/>
    <lineage>
        <taxon>Bacteria</taxon>
        <taxon>Candidatus Zambryskiibacteriota</taxon>
    </lineage>
</organism>
<feature type="transmembrane region" description="Helical" evidence="11">
    <location>
        <begin position="232"/>
        <end position="259"/>
    </location>
</feature>
<evidence type="ECO:0000256" key="9">
    <source>
        <dbReference type="ARBA" id="ARBA00023306"/>
    </source>
</evidence>
<protein>
    <recommendedName>
        <fullName evidence="3 10">Cell division protein FtsX</fullName>
    </recommendedName>
</protein>
<comment type="subcellular location">
    <subcellularLocation>
        <location evidence="1">Cell membrane</location>
        <topology evidence="1">Multi-pass membrane protein</topology>
    </subcellularLocation>
</comment>
<dbReference type="InterPro" id="IPR003838">
    <property type="entry name" value="ABC3_permease_C"/>
</dbReference>
<dbReference type="InterPro" id="IPR004513">
    <property type="entry name" value="FtsX"/>
</dbReference>
<evidence type="ECO:0000256" key="10">
    <source>
        <dbReference type="PIRNR" id="PIRNR003097"/>
    </source>
</evidence>
<evidence type="ECO:0000259" key="12">
    <source>
        <dbReference type="Pfam" id="PF02687"/>
    </source>
</evidence>
<dbReference type="GO" id="GO:0005886">
    <property type="term" value="C:plasma membrane"/>
    <property type="evidence" value="ECO:0007669"/>
    <property type="project" value="UniProtKB-SubCell"/>
</dbReference>
<evidence type="ECO:0000256" key="3">
    <source>
        <dbReference type="ARBA" id="ARBA00021907"/>
    </source>
</evidence>
<evidence type="ECO:0000256" key="11">
    <source>
        <dbReference type="SAM" id="Phobius"/>
    </source>
</evidence>
<dbReference type="PANTHER" id="PTHR47755">
    <property type="entry name" value="CELL DIVISION PROTEIN FTSX"/>
    <property type="match status" value="1"/>
</dbReference>
<evidence type="ECO:0000256" key="4">
    <source>
        <dbReference type="ARBA" id="ARBA00022475"/>
    </source>
</evidence>
<evidence type="ECO:0000256" key="8">
    <source>
        <dbReference type="ARBA" id="ARBA00023136"/>
    </source>
</evidence>
<evidence type="ECO:0000313" key="14">
    <source>
        <dbReference type="EMBL" id="OHB04491.1"/>
    </source>
</evidence>
<reference evidence="14 15" key="1">
    <citation type="journal article" date="2016" name="Nat. Commun.">
        <title>Thousands of microbial genomes shed light on interconnected biogeochemical processes in an aquifer system.</title>
        <authorList>
            <person name="Anantharaman K."/>
            <person name="Brown C.T."/>
            <person name="Hug L.A."/>
            <person name="Sharon I."/>
            <person name="Castelle C.J."/>
            <person name="Probst A.J."/>
            <person name="Thomas B.C."/>
            <person name="Singh A."/>
            <person name="Wilkins M.J."/>
            <person name="Karaoz U."/>
            <person name="Brodie E.L."/>
            <person name="Williams K.H."/>
            <person name="Hubbard S.S."/>
            <person name="Banfield J.F."/>
        </authorList>
    </citation>
    <scope>NUCLEOTIDE SEQUENCE [LARGE SCALE GENOMIC DNA]</scope>
</reference>
<dbReference type="AlphaFoldDB" id="A0A1G2U4S4"/>
<feature type="transmembrane region" description="Helical" evidence="11">
    <location>
        <begin position="21"/>
        <end position="48"/>
    </location>
</feature>
<evidence type="ECO:0000256" key="1">
    <source>
        <dbReference type="ARBA" id="ARBA00004651"/>
    </source>
</evidence>
<dbReference type="Proteomes" id="UP000176800">
    <property type="component" value="Unassembled WGS sequence"/>
</dbReference>
<evidence type="ECO:0000256" key="7">
    <source>
        <dbReference type="ARBA" id="ARBA00022989"/>
    </source>
</evidence>
<feature type="domain" description="FtsX extracellular" evidence="13">
    <location>
        <begin position="59"/>
        <end position="149"/>
    </location>
</feature>
<keyword evidence="4 10" id="KW-1003">Cell membrane</keyword>
<evidence type="ECO:0000313" key="15">
    <source>
        <dbReference type="Proteomes" id="UP000176800"/>
    </source>
</evidence>
<evidence type="ECO:0000256" key="6">
    <source>
        <dbReference type="ARBA" id="ARBA00022692"/>
    </source>
</evidence>
<sequence>MLWVNIKRILRTGFFSFSRNAFVSLSSVLVMIITLSVICSLIFLSAILNKSLDEIRDKVDVNVYFLTSAPEEEVLSLQEKIEGLAEVSSVTYTSREQALQDFKERHQNDEFTLQALDELSDNPLGASLNIKAKDPSQYESIAQFLNQEPALSSDGSSIIDKVNYYQNKVAIDKLTGIIDAADRLGTAIILVLVLISVLITFNTIRLTIYISREEIAVMRLVGASSTYIRGPFMIVGIIYGTVAGILTLLLFYPVTYWLGGVTQDFFIGLNVFDYYASNFGQIFLVVIGSGIVIGALSSYLAVRKYLKI</sequence>